<keyword evidence="5" id="KW-1185">Reference proteome</keyword>
<name>A0ABR6ZX02_9BURK</name>
<protein>
    <submittedName>
        <fullName evidence="4">HlyD family efflux transporter periplasmic adaptor subunit</fullName>
    </submittedName>
</protein>
<keyword evidence="1" id="KW-0175">Coiled coil</keyword>
<dbReference type="PANTHER" id="PTHR30386:SF28">
    <property type="entry name" value="EXPORTED PROTEIN"/>
    <property type="match status" value="1"/>
</dbReference>
<dbReference type="RefSeq" id="WP_186949908.1">
    <property type="nucleotide sequence ID" value="NZ_JACOGF010000015.1"/>
</dbReference>
<gene>
    <name evidence="4" type="ORF">H8L32_23255</name>
</gene>
<evidence type="ECO:0000256" key="2">
    <source>
        <dbReference type="SAM" id="Phobius"/>
    </source>
</evidence>
<keyword evidence="2" id="KW-1133">Transmembrane helix</keyword>
<evidence type="ECO:0000256" key="1">
    <source>
        <dbReference type="SAM" id="Coils"/>
    </source>
</evidence>
<dbReference type="InterPro" id="IPR058625">
    <property type="entry name" value="MdtA-like_BSH"/>
</dbReference>
<dbReference type="Gene3D" id="2.40.30.170">
    <property type="match status" value="1"/>
</dbReference>
<feature type="coiled-coil region" evidence="1">
    <location>
        <begin position="209"/>
        <end position="236"/>
    </location>
</feature>
<keyword evidence="2" id="KW-0472">Membrane</keyword>
<evidence type="ECO:0000313" key="4">
    <source>
        <dbReference type="EMBL" id="MBC3920401.1"/>
    </source>
</evidence>
<accession>A0ABR6ZX02</accession>
<evidence type="ECO:0000259" key="3">
    <source>
        <dbReference type="Pfam" id="PF25917"/>
    </source>
</evidence>
<dbReference type="InterPro" id="IPR050739">
    <property type="entry name" value="MFP"/>
</dbReference>
<organism evidence="4 5">
    <name type="scientific">Undibacterium hunanense</name>
    <dbReference type="NCBI Taxonomy" id="2762292"/>
    <lineage>
        <taxon>Bacteria</taxon>
        <taxon>Pseudomonadati</taxon>
        <taxon>Pseudomonadota</taxon>
        <taxon>Betaproteobacteria</taxon>
        <taxon>Burkholderiales</taxon>
        <taxon>Oxalobacteraceae</taxon>
        <taxon>Undibacterium</taxon>
    </lineage>
</organism>
<dbReference type="EMBL" id="JACOGF010000015">
    <property type="protein sequence ID" value="MBC3920401.1"/>
    <property type="molecule type" value="Genomic_DNA"/>
</dbReference>
<feature type="coiled-coil region" evidence="1">
    <location>
        <begin position="136"/>
        <end position="170"/>
    </location>
</feature>
<comment type="caution">
    <text evidence="4">The sequence shown here is derived from an EMBL/GenBank/DDBJ whole genome shotgun (WGS) entry which is preliminary data.</text>
</comment>
<proteinExistence type="predicted"/>
<dbReference type="Gene3D" id="2.40.50.100">
    <property type="match status" value="1"/>
</dbReference>
<sequence length="449" mass="48658">MSNSNPLFRPEVTAALGSQWMGSIRLAQPASASLIAIVAMLIAAALIAYITFGSITKKARVTGITVPVGGQLSVAAPNAGILLNTHVKEGELVKAGQVLFTISTERQNSQGEITALVAQQLATRADSLAAEQRLRQTQYQEKKLALSQRLANLEQEYSQLEQELALSLRRQQLAQQSVSKFETLQGNGYVSAAQTQQKQEDLIDISTRLSTLQRNKTQLQANKIALQDELNTLANTLATDLTQIDRAKASLKQEVAENANRQSSQITAPQAGTVTALTNQNGQAINAGQVLASLIPSDTKGNVDKSKDDQTSAQTAGLLEVHLYVPSRTAGFIQPGQQVLIRYAAFPYQKFGLHTATVTDVSRTPFAPSELPPHLASTILSNAQQAINGFNSNEALYRVRVKLDEQSIQAYGQPQAIKPGMTLEADVLQDSRKIWEWVLEPVLAMTQHA</sequence>
<reference evidence="4 5" key="1">
    <citation type="submission" date="2020-08" db="EMBL/GenBank/DDBJ databases">
        <title>Novel species isolated from subtropical streams in China.</title>
        <authorList>
            <person name="Lu H."/>
        </authorList>
    </citation>
    <scope>NUCLEOTIDE SEQUENCE [LARGE SCALE GENOMIC DNA]</scope>
    <source>
        <strain evidence="4 5">CY18W</strain>
    </source>
</reference>
<dbReference type="SUPFAM" id="SSF111369">
    <property type="entry name" value="HlyD-like secretion proteins"/>
    <property type="match status" value="1"/>
</dbReference>
<feature type="transmembrane region" description="Helical" evidence="2">
    <location>
        <begin position="30"/>
        <end position="52"/>
    </location>
</feature>
<evidence type="ECO:0000313" key="5">
    <source>
        <dbReference type="Proteomes" id="UP000650424"/>
    </source>
</evidence>
<keyword evidence="2" id="KW-0812">Transmembrane</keyword>
<dbReference type="Proteomes" id="UP000650424">
    <property type="component" value="Unassembled WGS sequence"/>
</dbReference>
<dbReference type="PANTHER" id="PTHR30386">
    <property type="entry name" value="MEMBRANE FUSION SUBUNIT OF EMRAB-TOLC MULTIDRUG EFFLUX PUMP"/>
    <property type="match status" value="1"/>
</dbReference>
<dbReference type="Pfam" id="PF25917">
    <property type="entry name" value="BSH_RND"/>
    <property type="match status" value="1"/>
</dbReference>
<feature type="domain" description="Multidrug resistance protein MdtA-like barrel-sandwich hybrid" evidence="3">
    <location>
        <begin position="74"/>
        <end position="292"/>
    </location>
</feature>
<dbReference type="PRINTS" id="PR01490">
    <property type="entry name" value="RTXTOXIND"/>
</dbReference>